<name>A0ABU7XTX0_9FLAO</name>
<evidence type="ECO:0000313" key="4">
    <source>
        <dbReference type="EMBL" id="MEF3834183.1"/>
    </source>
</evidence>
<dbReference type="InterPro" id="IPR016181">
    <property type="entry name" value="Acyl_CoA_acyltransferase"/>
</dbReference>
<gene>
    <name evidence="4" type="ORF">N1F79_13685</name>
</gene>
<dbReference type="InterPro" id="IPR000182">
    <property type="entry name" value="GNAT_dom"/>
</dbReference>
<comment type="caution">
    <text evidence="4">The sequence shown here is derived from an EMBL/GenBank/DDBJ whole genome shotgun (WGS) entry which is preliminary data.</text>
</comment>
<dbReference type="PANTHER" id="PTHR43072">
    <property type="entry name" value="N-ACETYLTRANSFERASE"/>
    <property type="match status" value="1"/>
</dbReference>
<proteinExistence type="predicted"/>
<dbReference type="RefSeq" id="WP_303306517.1">
    <property type="nucleotide sequence ID" value="NZ_JAODOP010000004.1"/>
</dbReference>
<evidence type="ECO:0000313" key="5">
    <source>
        <dbReference type="Proteomes" id="UP001337305"/>
    </source>
</evidence>
<evidence type="ECO:0000259" key="3">
    <source>
        <dbReference type="PROSITE" id="PS51186"/>
    </source>
</evidence>
<evidence type="ECO:0000256" key="1">
    <source>
        <dbReference type="ARBA" id="ARBA00022679"/>
    </source>
</evidence>
<accession>A0ABU7XTX0</accession>
<dbReference type="Proteomes" id="UP001337305">
    <property type="component" value="Unassembled WGS sequence"/>
</dbReference>
<dbReference type="EMBL" id="JAODOP010000004">
    <property type="protein sequence ID" value="MEF3834183.1"/>
    <property type="molecule type" value="Genomic_DNA"/>
</dbReference>
<protein>
    <submittedName>
        <fullName evidence="4">GNAT family N-acetyltransferase</fullName>
    </submittedName>
</protein>
<sequence>MEIVVRRLTKSDWRSVSRIYKEGISTGIATFETEVPSWQQWDTKYVSVCRFVALIKGKVVGFAVLSPASKRQVYKGVAEISVYVSNAFKGKHIGETLLKQLIDESETHGFWTLQASIFSENIASINLHLKCGFRVVGIREKIGKLYGKWYDNHFLERRSNKIDLC</sequence>
<organism evidence="4 5">
    <name type="scientific">Flavivirga spongiicola</name>
    <dbReference type="NCBI Taxonomy" id="421621"/>
    <lineage>
        <taxon>Bacteria</taxon>
        <taxon>Pseudomonadati</taxon>
        <taxon>Bacteroidota</taxon>
        <taxon>Flavobacteriia</taxon>
        <taxon>Flavobacteriales</taxon>
        <taxon>Flavobacteriaceae</taxon>
        <taxon>Flavivirga</taxon>
    </lineage>
</organism>
<evidence type="ECO:0000256" key="2">
    <source>
        <dbReference type="ARBA" id="ARBA00023315"/>
    </source>
</evidence>
<reference evidence="4 5" key="1">
    <citation type="submission" date="2022-09" db="EMBL/GenBank/DDBJ databases">
        <title>Genome sequencing of Flavivirga sp. MEBiC05379.</title>
        <authorList>
            <person name="Oh H.-M."/>
            <person name="Kwon K.K."/>
            <person name="Park M.J."/>
            <person name="Yang S.-H."/>
        </authorList>
    </citation>
    <scope>NUCLEOTIDE SEQUENCE [LARGE SCALE GENOMIC DNA]</scope>
    <source>
        <strain evidence="4 5">MEBiC05379</strain>
    </source>
</reference>
<dbReference type="PANTHER" id="PTHR43072:SF23">
    <property type="entry name" value="UPF0039 PROTEIN C11D3.02C"/>
    <property type="match status" value="1"/>
</dbReference>
<keyword evidence="2" id="KW-0012">Acyltransferase</keyword>
<dbReference type="PROSITE" id="PS51186">
    <property type="entry name" value="GNAT"/>
    <property type="match status" value="1"/>
</dbReference>
<keyword evidence="5" id="KW-1185">Reference proteome</keyword>
<dbReference type="Pfam" id="PF00583">
    <property type="entry name" value="Acetyltransf_1"/>
    <property type="match status" value="1"/>
</dbReference>
<dbReference type="CDD" id="cd04301">
    <property type="entry name" value="NAT_SF"/>
    <property type="match status" value="1"/>
</dbReference>
<keyword evidence="1" id="KW-0808">Transferase</keyword>
<dbReference type="Gene3D" id="3.40.630.30">
    <property type="match status" value="1"/>
</dbReference>
<feature type="domain" description="N-acetyltransferase" evidence="3">
    <location>
        <begin position="3"/>
        <end position="156"/>
    </location>
</feature>
<dbReference type="SUPFAM" id="SSF55729">
    <property type="entry name" value="Acyl-CoA N-acyltransferases (Nat)"/>
    <property type="match status" value="1"/>
</dbReference>